<dbReference type="Pfam" id="PF00528">
    <property type="entry name" value="BPD_transp_1"/>
    <property type="match status" value="1"/>
</dbReference>
<keyword evidence="2 7" id="KW-0813">Transport</keyword>
<dbReference type="GO" id="GO:0005886">
    <property type="term" value="C:plasma membrane"/>
    <property type="evidence" value="ECO:0007669"/>
    <property type="project" value="UniProtKB-SubCell"/>
</dbReference>
<feature type="transmembrane region" description="Helical" evidence="7">
    <location>
        <begin position="201"/>
        <end position="220"/>
    </location>
</feature>
<feature type="transmembrane region" description="Helical" evidence="7">
    <location>
        <begin position="86"/>
        <end position="112"/>
    </location>
</feature>
<feature type="transmembrane region" description="Helical" evidence="7">
    <location>
        <begin position="133"/>
        <end position="157"/>
    </location>
</feature>
<evidence type="ECO:0000313" key="9">
    <source>
        <dbReference type="EMBL" id="MSS87405.1"/>
    </source>
</evidence>
<evidence type="ECO:0000256" key="5">
    <source>
        <dbReference type="ARBA" id="ARBA00022989"/>
    </source>
</evidence>
<dbReference type="GO" id="GO:0055085">
    <property type="term" value="P:transmembrane transport"/>
    <property type="evidence" value="ECO:0007669"/>
    <property type="project" value="InterPro"/>
</dbReference>
<evidence type="ECO:0000256" key="7">
    <source>
        <dbReference type="RuleBase" id="RU363032"/>
    </source>
</evidence>
<dbReference type="PANTHER" id="PTHR30193:SF44">
    <property type="entry name" value="LACTOSE TRANSPORT SYSTEM PERMEASE PROTEIN LACF"/>
    <property type="match status" value="1"/>
</dbReference>
<keyword evidence="3" id="KW-1003">Cell membrane</keyword>
<feature type="domain" description="ABC transmembrane type-1" evidence="8">
    <location>
        <begin position="1"/>
        <end position="216"/>
    </location>
</feature>
<protein>
    <submittedName>
        <fullName evidence="9">Sugar ABC transporter permease</fullName>
    </submittedName>
</protein>
<comment type="subcellular location">
    <subcellularLocation>
        <location evidence="1 7">Cell membrane</location>
        <topology evidence="1 7">Multi-pass membrane protein</topology>
    </subcellularLocation>
</comment>
<keyword evidence="6 7" id="KW-0472">Membrane</keyword>
<comment type="caution">
    <text evidence="9">The sequence shown here is derived from an EMBL/GenBank/DDBJ whole genome shotgun (WGS) entry which is preliminary data.</text>
</comment>
<comment type="similarity">
    <text evidence="7">Belongs to the binding-protein-dependent transport system permease family.</text>
</comment>
<keyword evidence="4 7" id="KW-0812">Transmembrane</keyword>
<reference evidence="9 10" key="1">
    <citation type="submission" date="2019-08" db="EMBL/GenBank/DDBJ databases">
        <title>In-depth cultivation of the pig gut microbiome towards novel bacterial diversity and tailored functional studies.</title>
        <authorList>
            <person name="Wylensek D."/>
            <person name="Hitch T.C.A."/>
            <person name="Clavel T."/>
        </authorList>
    </citation>
    <scope>NUCLEOTIDE SEQUENCE [LARGE SCALE GENOMIC DNA]</scope>
    <source>
        <strain evidence="9 10">WCA-389-WT-23B</strain>
    </source>
</reference>
<dbReference type="SUPFAM" id="SSF161098">
    <property type="entry name" value="MetI-like"/>
    <property type="match status" value="1"/>
</dbReference>
<dbReference type="Gene3D" id="1.10.3720.10">
    <property type="entry name" value="MetI-like"/>
    <property type="match status" value="1"/>
</dbReference>
<name>A0A6N7WCD8_9FIRM</name>
<dbReference type="Proteomes" id="UP000436047">
    <property type="component" value="Unassembled WGS sequence"/>
</dbReference>
<dbReference type="PANTHER" id="PTHR30193">
    <property type="entry name" value="ABC TRANSPORTER PERMEASE PROTEIN"/>
    <property type="match status" value="1"/>
</dbReference>
<evidence type="ECO:0000256" key="2">
    <source>
        <dbReference type="ARBA" id="ARBA00022448"/>
    </source>
</evidence>
<keyword evidence="10" id="KW-1185">Reference proteome</keyword>
<dbReference type="InterPro" id="IPR000515">
    <property type="entry name" value="MetI-like"/>
</dbReference>
<feature type="transmembrane region" description="Helical" evidence="7">
    <location>
        <begin position="39"/>
        <end position="59"/>
    </location>
</feature>
<keyword evidence="5 7" id="KW-1133">Transmembrane helix</keyword>
<proteinExistence type="inferred from homology"/>
<evidence type="ECO:0000313" key="10">
    <source>
        <dbReference type="Proteomes" id="UP000436047"/>
    </source>
</evidence>
<dbReference type="RefSeq" id="WP_154463480.1">
    <property type="nucleotide sequence ID" value="NZ_JAXDZL010000140.1"/>
</dbReference>
<dbReference type="GeneID" id="86052111"/>
<evidence type="ECO:0000256" key="3">
    <source>
        <dbReference type="ARBA" id="ARBA00022475"/>
    </source>
</evidence>
<dbReference type="AlphaFoldDB" id="A0A6N7WCD8"/>
<evidence type="ECO:0000256" key="4">
    <source>
        <dbReference type="ARBA" id="ARBA00022692"/>
    </source>
</evidence>
<gene>
    <name evidence="9" type="ORF">FYJ45_03275</name>
</gene>
<evidence type="ECO:0000259" key="8">
    <source>
        <dbReference type="PROSITE" id="PS50928"/>
    </source>
</evidence>
<dbReference type="PROSITE" id="PS50928">
    <property type="entry name" value="ABC_TM1"/>
    <property type="match status" value="1"/>
</dbReference>
<evidence type="ECO:0000256" key="6">
    <source>
        <dbReference type="ARBA" id="ARBA00023136"/>
    </source>
</evidence>
<sequence>MNILYICFYSCTNIIRHYDETATFCVPFQILFRRITQSLMFLPYFISWVVVGAFVYNMFNYEFGAVNTLLRQLGLNSVDIYSNPKVWIPILIGASLLKNLGYGTVMYLASVVNIDDQLYEAADVDGATMWQKIWNITLPCIRPTMVILILLSIGTIMKGDFQMFWQVTGNNPMTLEVTDVIDTYVTRSLMYLQEFGMTSAAGLYQSVFSFILIMLANYAVKKVEPDYTLF</sequence>
<dbReference type="InterPro" id="IPR051393">
    <property type="entry name" value="ABC_transporter_permease"/>
</dbReference>
<dbReference type="CDD" id="cd06261">
    <property type="entry name" value="TM_PBP2"/>
    <property type="match status" value="1"/>
</dbReference>
<dbReference type="EMBL" id="VUMI01000004">
    <property type="protein sequence ID" value="MSS87405.1"/>
    <property type="molecule type" value="Genomic_DNA"/>
</dbReference>
<evidence type="ECO:0000256" key="1">
    <source>
        <dbReference type="ARBA" id="ARBA00004651"/>
    </source>
</evidence>
<organism evidence="9 10">
    <name type="scientific">Eisenbergiella porci</name>
    <dbReference type="NCBI Taxonomy" id="2652274"/>
    <lineage>
        <taxon>Bacteria</taxon>
        <taxon>Bacillati</taxon>
        <taxon>Bacillota</taxon>
        <taxon>Clostridia</taxon>
        <taxon>Lachnospirales</taxon>
        <taxon>Lachnospiraceae</taxon>
        <taxon>Eisenbergiella</taxon>
    </lineage>
</organism>
<accession>A0A6N7WCD8</accession>
<dbReference type="InterPro" id="IPR035906">
    <property type="entry name" value="MetI-like_sf"/>
</dbReference>